<comment type="similarity">
    <text evidence="7">Belongs to the ABC transporter superfamily. Spermidine/putrescine importer (TC 3.A.1.11.1) family.</text>
</comment>
<dbReference type="GO" id="GO:0005524">
    <property type="term" value="F:ATP binding"/>
    <property type="evidence" value="ECO:0007669"/>
    <property type="project" value="UniProtKB-KW"/>
</dbReference>
<evidence type="ECO:0000313" key="11">
    <source>
        <dbReference type="EMBL" id="CQR27836.1"/>
    </source>
</evidence>
<dbReference type="PROSITE" id="PS00211">
    <property type="entry name" value="ABC_TRANSPORTER_1"/>
    <property type="match status" value="1"/>
</dbReference>
<dbReference type="PANTHER" id="PTHR42781:SF4">
    <property type="entry name" value="SPERMIDINE_PUTRESCINE IMPORT ATP-BINDING PROTEIN POTA"/>
    <property type="match status" value="1"/>
</dbReference>
<evidence type="ECO:0000256" key="3">
    <source>
        <dbReference type="ARBA" id="ARBA00022741"/>
    </source>
</evidence>
<evidence type="ECO:0000313" key="10">
    <source>
        <dbReference type="EMBL" id="CAZ86976.1"/>
    </source>
</evidence>
<keyword evidence="5 7" id="KW-1278">Translocase</keyword>
<feature type="region of interest" description="Disordered" evidence="8">
    <location>
        <begin position="1"/>
        <end position="29"/>
    </location>
</feature>
<dbReference type="Proteomes" id="UP000078599">
    <property type="component" value="Unassembled WGS sequence"/>
</dbReference>
<evidence type="ECO:0000313" key="13">
    <source>
        <dbReference type="Proteomes" id="UP000078599"/>
    </source>
</evidence>
<dbReference type="Gene3D" id="2.40.50.140">
    <property type="entry name" value="Nucleic acid-binding proteins"/>
    <property type="match status" value="1"/>
</dbReference>
<keyword evidence="6 7" id="KW-0472">Membrane</keyword>
<reference evidence="10" key="3">
    <citation type="submission" date="2010-07" db="EMBL/GenBank/DDBJ databases">
        <authorList>
            <person name="Genoscope - CEA"/>
        </authorList>
    </citation>
    <scope>NUCLEOTIDE SEQUENCE</scope>
    <source>
        <strain evidence="10">3As</strain>
    </source>
</reference>
<evidence type="ECO:0000256" key="6">
    <source>
        <dbReference type="ARBA" id="ARBA00023136"/>
    </source>
</evidence>
<dbReference type="EMBL" id="FP475956">
    <property type="protein sequence ID" value="CAZ86976.1"/>
    <property type="molecule type" value="Genomic_DNA"/>
</dbReference>
<dbReference type="RefSeq" id="WP_013104363.1">
    <property type="nucleotide sequence ID" value="NC_014145.1"/>
</dbReference>
<dbReference type="CDD" id="cd03300">
    <property type="entry name" value="ABC_PotA_N"/>
    <property type="match status" value="1"/>
</dbReference>
<sequence>MSPALASRSALLAEPPAEPHASPGVAQSSSARAQSGWNLQLERVSKTYGAANVVDDLSLHIAAGEFFSLLGPSGGGKTTTLNMVGGFELPSLGRILLGGADITQLPPHRRDINTVFQSYALFPHLSVTDNVAFGLRRKRVAESEIKRRVGEMLELVALTGHEARRPSQLSGGQQQRVALARALVNRPKLLLLDEPLGALDLKLRKQMQIELKRIQSEVGITFLFVTHDQEEAMVMSDRLAVMSGGRVMQVGEPHAVYDHPANAFVATFLGASNLLDGALLGADGAHQRVRLSQGGEMLAATPVVNAAPKQGERVQVGVRPEKVVLHAPGADVPAGWNAVDGQVDLVTYIGVSHQYNITVQGGAAFTVVAQNLGAGPLPQRGDAVRLGWQPQHTFMVEPSSSNETEQEHGTHTP</sequence>
<evidence type="ECO:0000256" key="7">
    <source>
        <dbReference type="RuleBase" id="RU364083"/>
    </source>
</evidence>
<dbReference type="GO" id="GO:0016887">
    <property type="term" value="F:ATP hydrolysis activity"/>
    <property type="evidence" value="ECO:0007669"/>
    <property type="project" value="InterPro"/>
</dbReference>
<dbReference type="InterPro" id="IPR003439">
    <property type="entry name" value="ABC_transporter-like_ATP-bd"/>
</dbReference>
<comment type="function">
    <text evidence="7">Part of the ABC transporter complex PotABCD involved in spermidine/putrescine import. Responsible for energy coupling to the transport system.</text>
</comment>
<dbReference type="PANTHER" id="PTHR42781">
    <property type="entry name" value="SPERMIDINE/PUTRESCINE IMPORT ATP-BINDING PROTEIN POTA"/>
    <property type="match status" value="1"/>
</dbReference>
<reference evidence="12" key="2">
    <citation type="journal article" date="2010" name="PLoS Genet.">
        <title>Structure, function, and evolution of the Thiomonas spp. genome.</title>
        <authorList>
            <person name="Arsene-Ploetze F."/>
            <person name="Koechler S."/>
            <person name="Marchal M."/>
            <person name="Coppee J.Y."/>
            <person name="Chandler M."/>
            <person name="Bonnefoy V."/>
            <person name="Brochier-Armanet C."/>
            <person name="Barakat M."/>
            <person name="Barbe V."/>
            <person name="Battaglia-Brunet F."/>
            <person name="Bruneel O."/>
            <person name="Bryan C.G."/>
            <person name="Cleiss-Arnold J."/>
            <person name="Cruveiller S."/>
            <person name="Erhardt M."/>
            <person name="Heinrich-Salmeron A."/>
            <person name="Hommais F."/>
            <person name="Joulian C."/>
            <person name="Krin E."/>
            <person name="Lieutaud A."/>
            <person name="Lievremont D."/>
            <person name="Michel C."/>
            <person name="Muller D."/>
            <person name="Ortet P."/>
            <person name="Proux C."/>
            <person name="Siguier P."/>
            <person name="Roche D."/>
            <person name="Rouy Z."/>
            <person name="Salvignol G."/>
            <person name="Slyemi D."/>
            <person name="Talla E."/>
            <person name="Weiss S."/>
            <person name="Weissenbach J."/>
            <person name="Medigue C."/>
            <person name="Bertin P.N."/>
        </authorList>
    </citation>
    <scope>NUCLEOTIDE SEQUENCE [LARGE SCALE GENOMIC DNA]</scope>
    <source>
        <strain evidence="12">DSM 22701 / CIP 110005 / 3As</strain>
    </source>
</reference>
<dbReference type="AlphaFoldDB" id="D6CQT5"/>
<dbReference type="InterPro" id="IPR017879">
    <property type="entry name" value="PotA_ATP-bd"/>
</dbReference>
<dbReference type="SUPFAM" id="SSF52540">
    <property type="entry name" value="P-loop containing nucleoside triphosphate hydrolases"/>
    <property type="match status" value="1"/>
</dbReference>
<dbReference type="EMBL" id="CTRI01000003">
    <property type="protein sequence ID" value="CQR27836.1"/>
    <property type="molecule type" value="Genomic_DNA"/>
</dbReference>
<dbReference type="InterPro" id="IPR005893">
    <property type="entry name" value="PotA-like"/>
</dbReference>
<evidence type="ECO:0000256" key="1">
    <source>
        <dbReference type="ARBA" id="ARBA00022448"/>
    </source>
</evidence>
<evidence type="ECO:0000256" key="8">
    <source>
        <dbReference type="SAM" id="MobiDB-lite"/>
    </source>
</evidence>
<dbReference type="Pfam" id="PF08402">
    <property type="entry name" value="TOBE_2"/>
    <property type="match status" value="1"/>
</dbReference>
<dbReference type="FunFam" id="3.40.50.300:FF:000133">
    <property type="entry name" value="Spermidine/putrescine import ATP-binding protein PotA"/>
    <property type="match status" value="1"/>
</dbReference>
<comment type="catalytic activity">
    <reaction evidence="7">
        <text>ATP + H2O + polyamine-[polyamine-binding protein]Side 1 = ADP + phosphate + polyamineSide 2 + [polyamine-binding protein]Side 1.</text>
        <dbReference type="EC" id="7.6.2.11"/>
    </reaction>
</comment>
<dbReference type="Pfam" id="PF00005">
    <property type="entry name" value="ABC_tran"/>
    <property type="match status" value="1"/>
</dbReference>
<gene>
    <name evidence="7 10" type="primary">potA</name>
    <name evidence="11" type="synonym">potG</name>
    <name evidence="10" type="ordered locus">THI_0223</name>
    <name evidence="11" type="ORF">THICB1_110229</name>
</gene>
<proteinExistence type="inferred from homology"/>
<dbReference type="GO" id="GO:0043190">
    <property type="term" value="C:ATP-binding cassette (ABC) transporter complex"/>
    <property type="evidence" value="ECO:0007669"/>
    <property type="project" value="InterPro"/>
</dbReference>
<reference evidence="11 13" key="4">
    <citation type="submission" date="2015-03" db="EMBL/GenBank/DDBJ databases">
        <authorList>
            <person name="Regsiter A."/>
            <person name="william w."/>
        </authorList>
    </citation>
    <scope>NUCLEOTIDE SEQUENCE [LARGE SCALE GENOMIC DNA]</scope>
    <source>
        <strain evidence="11 13">CB1</strain>
    </source>
</reference>
<evidence type="ECO:0000256" key="4">
    <source>
        <dbReference type="ARBA" id="ARBA00022840"/>
    </source>
</evidence>
<protein>
    <recommendedName>
        <fullName evidence="7">Spermidine/putrescine import ATP-binding protein PotA</fullName>
        <ecNumber evidence="7">7.6.2.11</ecNumber>
    </recommendedName>
</protein>
<evidence type="ECO:0000256" key="5">
    <source>
        <dbReference type="ARBA" id="ARBA00022967"/>
    </source>
</evidence>
<feature type="domain" description="ABC transporter" evidence="9">
    <location>
        <begin position="39"/>
        <end position="269"/>
    </location>
</feature>
<feature type="compositionally biased region" description="Low complexity" evidence="8">
    <location>
        <begin position="1"/>
        <end position="23"/>
    </location>
</feature>
<dbReference type="InterPro" id="IPR012340">
    <property type="entry name" value="NA-bd_OB-fold"/>
</dbReference>
<accession>D6CQT5</accession>
<evidence type="ECO:0000256" key="2">
    <source>
        <dbReference type="ARBA" id="ARBA00022475"/>
    </source>
</evidence>
<dbReference type="InterPro" id="IPR050093">
    <property type="entry name" value="ABC_SmlMolc_Importer"/>
</dbReference>
<dbReference type="InterPro" id="IPR003593">
    <property type="entry name" value="AAA+_ATPase"/>
</dbReference>
<comment type="subunit">
    <text evidence="7">The complex is composed of two ATP-binding proteins (PotA), two transmembrane proteins (PotB and PotC) and a solute-binding protein (PotD).</text>
</comment>
<dbReference type="InterPro" id="IPR013611">
    <property type="entry name" value="Transp-assoc_OB_typ2"/>
</dbReference>
<dbReference type="OrthoDB" id="5298774at2"/>
<keyword evidence="1 7" id="KW-0813">Transport</keyword>
<dbReference type="EC" id="7.6.2.11" evidence="7"/>
<keyword evidence="4 7" id="KW-0067">ATP-binding</keyword>
<dbReference type="KEGG" id="thi:THI_0223"/>
<feature type="region of interest" description="Disordered" evidence="8">
    <location>
        <begin position="394"/>
        <end position="413"/>
    </location>
</feature>
<organism evidence="10 12">
    <name type="scientific">Thiomonas arsenitoxydans (strain DSM 22701 / CIP 110005 / 3As)</name>
    <dbReference type="NCBI Taxonomy" id="426114"/>
    <lineage>
        <taxon>Bacteria</taxon>
        <taxon>Pseudomonadati</taxon>
        <taxon>Pseudomonadota</taxon>
        <taxon>Betaproteobacteria</taxon>
        <taxon>Burkholderiales</taxon>
        <taxon>Thiomonas</taxon>
    </lineage>
</organism>
<dbReference type="HOGENOM" id="CLU_000604_1_1_4"/>
<evidence type="ECO:0000259" key="9">
    <source>
        <dbReference type="PROSITE" id="PS50893"/>
    </source>
</evidence>
<name>D6CQT5_THIA3</name>
<dbReference type="eggNOG" id="COG3842">
    <property type="taxonomic scope" value="Bacteria"/>
</dbReference>
<dbReference type="Proteomes" id="UP000002372">
    <property type="component" value="Chromosome"/>
</dbReference>
<dbReference type="InterPro" id="IPR008995">
    <property type="entry name" value="Mo/tungstate-bd_C_term_dom"/>
</dbReference>
<dbReference type="InterPro" id="IPR017871">
    <property type="entry name" value="ABC_transporter-like_CS"/>
</dbReference>
<dbReference type="NCBIfam" id="TIGR01187">
    <property type="entry name" value="potA"/>
    <property type="match status" value="1"/>
</dbReference>
<reference key="1">
    <citation type="submission" date="2009-07" db="EMBL/GenBank/DDBJ databases">
        <authorList>
            <person name="Genoscope - CEA"/>
        </authorList>
    </citation>
    <scope>NUCLEOTIDE SEQUENCE</scope>
    <source>
        <strain>3As</strain>
    </source>
</reference>
<dbReference type="SUPFAM" id="SSF50331">
    <property type="entry name" value="MOP-like"/>
    <property type="match status" value="1"/>
</dbReference>
<dbReference type="GO" id="GO:0015594">
    <property type="term" value="F:ABC-type putrescine transporter activity"/>
    <property type="evidence" value="ECO:0007669"/>
    <property type="project" value="InterPro"/>
</dbReference>
<dbReference type="InterPro" id="IPR027417">
    <property type="entry name" value="P-loop_NTPase"/>
</dbReference>
<keyword evidence="13" id="KW-1185">Reference proteome</keyword>
<keyword evidence="2 7" id="KW-1003">Cell membrane</keyword>
<evidence type="ECO:0000313" key="12">
    <source>
        <dbReference type="Proteomes" id="UP000002372"/>
    </source>
</evidence>
<dbReference type="SMART" id="SM00382">
    <property type="entry name" value="AAA"/>
    <property type="match status" value="1"/>
</dbReference>
<dbReference type="PROSITE" id="PS50893">
    <property type="entry name" value="ABC_TRANSPORTER_2"/>
    <property type="match status" value="1"/>
</dbReference>
<dbReference type="Gene3D" id="3.40.50.300">
    <property type="entry name" value="P-loop containing nucleotide triphosphate hydrolases"/>
    <property type="match status" value="1"/>
</dbReference>
<keyword evidence="3 7" id="KW-0547">Nucleotide-binding</keyword>
<dbReference type="Gene3D" id="2.40.50.100">
    <property type="match status" value="1"/>
</dbReference>